<evidence type="ECO:0000313" key="4">
    <source>
        <dbReference type="Proteomes" id="UP001159363"/>
    </source>
</evidence>
<feature type="domain" description="C2H2-type" evidence="2">
    <location>
        <begin position="12"/>
        <end position="40"/>
    </location>
</feature>
<dbReference type="Gene3D" id="3.30.160.60">
    <property type="entry name" value="Classic Zinc Finger"/>
    <property type="match status" value="1"/>
</dbReference>
<keyword evidence="1" id="KW-0862">Zinc</keyword>
<dbReference type="SMART" id="SM00355">
    <property type="entry name" value="ZnF_C2H2"/>
    <property type="match status" value="2"/>
</dbReference>
<dbReference type="EMBL" id="JARBHB010000008">
    <property type="protein sequence ID" value="KAJ8877343.1"/>
    <property type="molecule type" value="Genomic_DNA"/>
</dbReference>
<protein>
    <recommendedName>
        <fullName evidence="2">C2H2-type domain-containing protein</fullName>
    </recommendedName>
</protein>
<keyword evidence="4" id="KW-1185">Reference proteome</keyword>
<dbReference type="Pfam" id="PF00096">
    <property type="entry name" value="zf-C2H2"/>
    <property type="match status" value="1"/>
</dbReference>
<reference evidence="3 4" key="1">
    <citation type="submission" date="2023-02" db="EMBL/GenBank/DDBJ databases">
        <title>LHISI_Scaffold_Assembly.</title>
        <authorList>
            <person name="Stuart O.P."/>
            <person name="Cleave R."/>
            <person name="Magrath M.J.L."/>
            <person name="Mikheyev A.S."/>
        </authorList>
    </citation>
    <scope>NUCLEOTIDE SEQUENCE [LARGE SCALE GENOMIC DNA]</scope>
    <source>
        <strain evidence="3">Daus_M_001</strain>
        <tissue evidence="3">Leg muscle</tissue>
    </source>
</reference>
<feature type="domain" description="C2H2-type" evidence="2">
    <location>
        <begin position="42"/>
        <end position="70"/>
    </location>
</feature>
<gene>
    <name evidence="3" type="ORF">PR048_021797</name>
</gene>
<dbReference type="InterPro" id="IPR036236">
    <property type="entry name" value="Znf_C2H2_sf"/>
</dbReference>
<accession>A0ABQ9GZE5</accession>
<name>A0ABQ9GZE5_9NEOP</name>
<proteinExistence type="predicted"/>
<keyword evidence="1" id="KW-0863">Zinc-finger</keyword>
<dbReference type="Proteomes" id="UP001159363">
    <property type="component" value="Chromosome 7"/>
</dbReference>
<dbReference type="SUPFAM" id="SSF57667">
    <property type="entry name" value="beta-beta-alpha zinc fingers"/>
    <property type="match status" value="1"/>
</dbReference>
<evidence type="ECO:0000256" key="1">
    <source>
        <dbReference type="PROSITE-ProRule" id="PRU00042"/>
    </source>
</evidence>
<keyword evidence="1" id="KW-0479">Metal-binding</keyword>
<evidence type="ECO:0000259" key="2">
    <source>
        <dbReference type="PROSITE" id="PS50157"/>
    </source>
</evidence>
<comment type="caution">
    <text evidence="3">The sequence shown here is derived from an EMBL/GenBank/DDBJ whole genome shotgun (WGS) entry which is preliminary data.</text>
</comment>
<sequence>MFVTEVQQAASVQCTMCLKPFKSRSNLLYHIKNEHGEQRGPFNCMHCGHIMKNRNSLRVHIYQYHKEKKPQTISYY</sequence>
<evidence type="ECO:0000313" key="3">
    <source>
        <dbReference type="EMBL" id="KAJ8877343.1"/>
    </source>
</evidence>
<dbReference type="PROSITE" id="PS00028">
    <property type="entry name" value="ZINC_FINGER_C2H2_1"/>
    <property type="match status" value="2"/>
</dbReference>
<dbReference type="InterPro" id="IPR013087">
    <property type="entry name" value="Znf_C2H2_type"/>
</dbReference>
<dbReference type="PROSITE" id="PS50157">
    <property type="entry name" value="ZINC_FINGER_C2H2_2"/>
    <property type="match status" value="2"/>
</dbReference>
<organism evidence="3 4">
    <name type="scientific">Dryococelus australis</name>
    <dbReference type="NCBI Taxonomy" id="614101"/>
    <lineage>
        <taxon>Eukaryota</taxon>
        <taxon>Metazoa</taxon>
        <taxon>Ecdysozoa</taxon>
        <taxon>Arthropoda</taxon>
        <taxon>Hexapoda</taxon>
        <taxon>Insecta</taxon>
        <taxon>Pterygota</taxon>
        <taxon>Neoptera</taxon>
        <taxon>Polyneoptera</taxon>
        <taxon>Phasmatodea</taxon>
        <taxon>Verophasmatodea</taxon>
        <taxon>Anareolatae</taxon>
        <taxon>Phasmatidae</taxon>
        <taxon>Eurycanthinae</taxon>
        <taxon>Dryococelus</taxon>
    </lineage>
</organism>